<sequence>CPVPHGCCVAEVSQTLCYFPVVFPSSLAAFQRFFPAALLPPSVVAMQLPDDPVPLQQDCEVDTVMEDDALTPSLAAQFGGVEDRELAAAIEASFAQPNAASTAVHGSP</sequence>
<dbReference type="Proteomes" id="UP000626109">
    <property type="component" value="Unassembled WGS sequence"/>
</dbReference>
<gene>
    <name evidence="2" type="ORF">PGLA2088_LOCUS24982</name>
    <name evidence="1" type="ORF">PGLA2088_LOCUS6352</name>
</gene>
<evidence type="ECO:0000313" key="1">
    <source>
        <dbReference type="EMBL" id="CAE8648193.1"/>
    </source>
</evidence>
<protein>
    <submittedName>
        <fullName evidence="2">Uncharacterized protein</fullName>
    </submittedName>
</protein>
<dbReference type="AlphaFoldDB" id="A0A813JPP1"/>
<proteinExistence type="predicted"/>
<feature type="non-terminal residue" evidence="2">
    <location>
        <position position="108"/>
    </location>
</feature>
<accession>A0A813JPP1</accession>
<dbReference type="EMBL" id="CAJNNW010026590">
    <property type="protein sequence ID" value="CAE8686449.1"/>
    <property type="molecule type" value="Genomic_DNA"/>
</dbReference>
<organism evidence="2 3">
    <name type="scientific">Polarella glacialis</name>
    <name type="common">Dinoflagellate</name>
    <dbReference type="NCBI Taxonomy" id="89957"/>
    <lineage>
        <taxon>Eukaryota</taxon>
        <taxon>Sar</taxon>
        <taxon>Alveolata</taxon>
        <taxon>Dinophyceae</taxon>
        <taxon>Suessiales</taxon>
        <taxon>Suessiaceae</taxon>
        <taxon>Polarella</taxon>
    </lineage>
</organism>
<evidence type="ECO:0000313" key="2">
    <source>
        <dbReference type="EMBL" id="CAE8686449.1"/>
    </source>
</evidence>
<reference evidence="2" key="1">
    <citation type="submission" date="2021-02" db="EMBL/GenBank/DDBJ databases">
        <authorList>
            <person name="Dougan E. K."/>
            <person name="Rhodes N."/>
            <person name="Thang M."/>
            <person name="Chan C."/>
        </authorList>
    </citation>
    <scope>NUCLEOTIDE SEQUENCE</scope>
</reference>
<name>A0A813JPP1_POLGL</name>
<evidence type="ECO:0000313" key="3">
    <source>
        <dbReference type="Proteomes" id="UP000626109"/>
    </source>
</evidence>
<dbReference type="EMBL" id="CAJNNW010006311">
    <property type="protein sequence ID" value="CAE8648193.1"/>
    <property type="molecule type" value="Genomic_DNA"/>
</dbReference>
<comment type="caution">
    <text evidence="2">The sequence shown here is derived from an EMBL/GenBank/DDBJ whole genome shotgun (WGS) entry which is preliminary data.</text>
</comment>